<dbReference type="GO" id="GO:0070034">
    <property type="term" value="F:telomerase RNA binding"/>
    <property type="evidence" value="ECO:0007669"/>
    <property type="project" value="InterPro"/>
</dbReference>
<evidence type="ECO:0000256" key="2">
    <source>
        <dbReference type="PROSITE-ProRule" id="PRU01288"/>
    </source>
</evidence>
<evidence type="ECO:0000313" key="5">
    <source>
        <dbReference type="EMBL" id="CAE6492118.1"/>
    </source>
</evidence>
<gene>
    <name evidence="5" type="ORF">RDB_LOCUS130577</name>
</gene>
<feature type="region of interest" description="Disordered" evidence="3">
    <location>
        <begin position="375"/>
        <end position="416"/>
    </location>
</feature>
<dbReference type="Pfam" id="PF19977">
    <property type="entry name" value="xRRM"/>
    <property type="match status" value="1"/>
</dbReference>
<dbReference type="InterPro" id="IPR012677">
    <property type="entry name" value="Nucleotide-bd_a/b_plait_sf"/>
</dbReference>
<evidence type="ECO:0000256" key="3">
    <source>
        <dbReference type="SAM" id="MobiDB-lite"/>
    </source>
</evidence>
<dbReference type="PROSITE" id="PS51939">
    <property type="entry name" value="XRRM"/>
    <property type="match status" value="1"/>
</dbReference>
<feature type="compositionally biased region" description="Basic residues" evidence="3">
    <location>
        <begin position="545"/>
        <end position="554"/>
    </location>
</feature>
<name>A0A8H3CRH9_9AGAM</name>
<proteinExistence type="predicted"/>
<evidence type="ECO:0000256" key="1">
    <source>
        <dbReference type="ARBA" id="ARBA00022884"/>
    </source>
</evidence>
<feature type="domain" description="XRRM" evidence="4">
    <location>
        <begin position="415"/>
        <end position="552"/>
    </location>
</feature>
<evidence type="ECO:0000259" key="4">
    <source>
        <dbReference type="PROSITE" id="PS51939"/>
    </source>
</evidence>
<organism evidence="5 6">
    <name type="scientific">Rhizoctonia solani</name>
    <dbReference type="NCBI Taxonomy" id="456999"/>
    <lineage>
        <taxon>Eukaryota</taxon>
        <taxon>Fungi</taxon>
        <taxon>Dikarya</taxon>
        <taxon>Basidiomycota</taxon>
        <taxon>Agaricomycotina</taxon>
        <taxon>Agaricomycetes</taxon>
        <taxon>Cantharellales</taxon>
        <taxon>Ceratobasidiaceae</taxon>
        <taxon>Rhizoctonia</taxon>
    </lineage>
</organism>
<dbReference type="EMBL" id="CAJMWT010004540">
    <property type="protein sequence ID" value="CAE6492118.1"/>
    <property type="molecule type" value="Genomic_DNA"/>
</dbReference>
<feature type="compositionally biased region" description="Polar residues" evidence="3">
    <location>
        <begin position="25"/>
        <end position="39"/>
    </location>
</feature>
<accession>A0A8H3CRH9</accession>
<dbReference type="InterPro" id="IPR045537">
    <property type="entry name" value="Lar7_xRRM"/>
</dbReference>
<evidence type="ECO:0000313" key="6">
    <source>
        <dbReference type="Proteomes" id="UP000663843"/>
    </source>
</evidence>
<feature type="compositionally biased region" description="Low complexity" evidence="3">
    <location>
        <begin position="52"/>
        <end position="79"/>
    </location>
</feature>
<feature type="region of interest" description="Disordered" evidence="3">
    <location>
        <begin position="21"/>
        <end position="106"/>
    </location>
</feature>
<dbReference type="InterPro" id="IPR014886">
    <property type="entry name" value="La_xRRM"/>
</dbReference>
<dbReference type="Proteomes" id="UP000663843">
    <property type="component" value="Unassembled WGS sequence"/>
</dbReference>
<sequence length="554" mass="60856">MTEPLGLDCFGMFIPRSLAKRVTKPTVTQPGPSSLSVTVLDSKKRNSPDEQSSSAGSDVSDSDSGSDSSSESGSNPDSGRGQPIGITVEPVNTTSKPSNKKRPGPSEIAARLELALSDLSLWRNESLYQRIAGTSDWFIPFSRLRDHPLLAPIFVGESNIPDASLVNALRTHGSGNYEFQMKLREPSNAAWKDQGEVQSGWVGAGGGYEIRAKSWATGEYGWMDKVASVEERTWMERMVYVERVPPSVRSIWALYHFISALVSPDQEQQVVLDVLIPTAEPSLVTPAHSARFRGQAFVVFATEELANTFCKRWGWNASRDTSVTKHPELKPSERWNKDLAEEVAGTCGFRSLSKPQWDKLKAEYLEHQACVLKQAPRRPKIDKPTPADAPNIPAPAPAPQPNQISTPRSAPRPPPFPPGILVFIKRLNPETNKTTLKTLFSRGAPNGVEYIDFQKGINSAHVRLRTPDDATRLANYFSDHKVVQKDGLDDIGQEADVNPIEAEVVLGMRESNYWAKVPEKVRMEAVVKAGLGDRGEDGDGGGGGKGRRKRQRKA</sequence>
<dbReference type="GO" id="GO:1904868">
    <property type="term" value="P:telomerase catalytic core complex assembly"/>
    <property type="evidence" value="ECO:0007669"/>
    <property type="project" value="InterPro"/>
</dbReference>
<dbReference type="Gene3D" id="3.30.70.330">
    <property type="match status" value="1"/>
</dbReference>
<dbReference type="SUPFAM" id="SSF54928">
    <property type="entry name" value="RNA-binding domain, RBD"/>
    <property type="match status" value="1"/>
</dbReference>
<feature type="region of interest" description="Disordered" evidence="3">
    <location>
        <begin position="529"/>
        <end position="554"/>
    </location>
</feature>
<reference evidence="5" key="1">
    <citation type="submission" date="2021-01" db="EMBL/GenBank/DDBJ databases">
        <authorList>
            <person name="Kaushik A."/>
        </authorList>
    </citation>
    <scope>NUCLEOTIDE SEQUENCE</scope>
    <source>
        <strain evidence="5">AG2-2IIIB</strain>
    </source>
</reference>
<keyword evidence="1 2" id="KW-0694">RNA-binding</keyword>
<dbReference type="AlphaFoldDB" id="A0A8H3CRH9"/>
<dbReference type="GO" id="GO:1990904">
    <property type="term" value="C:ribonucleoprotein complex"/>
    <property type="evidence" value="ECO:0007669"/>
    <property type="project" value="UniProtKB-UniRule"/>
</dbReference>
<dbReference type="InterPro" id="IPR035979">
    <property type="entry name" value="RBD_domain_sf"/>
</dbReference>
<comment type="caution">
    <text evidence="5">The sequence shown here is derived from an EMBL/GenBank/DDBJ whole genome shotgun (WGS) entry which is preliminary data.</text>
</comment>
<protein>
    <recommendedName>
        <fullName evidence="4">XRRM domain-containing protein</fullName>
    </recommendedName>
</protein>